<keyword evidence="1" id="KW-0863">Zinc-finger</keyword>
<dbReference type="PROSITE" id="PS00028">
    <property type="entry name" value="ZINC_FINGER_C2H2_1"/>
    <property type="match status" value="1"/>
</dbReference>
<dbReference type="InterPro" id="IPR013087">
    <property type="entry name" value="Znf_C2H2_type"/>
</dbReference>
<gene>
    <name evidence="3" type="ORF">PAPOLLO_LOCUS28227</name>
</gene>
<protein>
    <submittedName>
        <fullName evidence="3">(apollo) hypothetical protein</fullName>
    </submittedName>
</protein>
<sequence>MRAGVLARVRVAEPAQPARGVRAVARCSIVYVYLYVCRFVQVCGRAFVSLNRRNQHAVCAHTAPARRCPLCPALFHLRSMVNTHLKKVHLKAHKRRNRTSKHQNVFWRTETVPIQELSVSIQNEILELQAAQQDTINGTALQMGGSVGNEMNLFKILD</sequence>
<organism evidence="3 4">
    <name type="scientific">Parnassius apollo</name>
    <name type="common">Apollo butterfly</name>
    <name type="synonym">Papilio apollo</name>
    <dbReference type="NCBI Taxonomy" id="110799"/>
    <lineage>
        <taxon>Eukaryota</taxon>
        <taxon>Metazoa</taxon>
        <taxon>Ecdysozoa</taxon>
        <taxon>Arthropoda</taxon>
        <taxon>Hexapoda</taxon>
        <taxon>Insecta</taxon>
        <taxon>Pterygota</taxon>
        <taxon>Neoptera</taxon>
        <taxon>Endopterygota</taxon>
        <taxon>Lepidoptera</taxon>
        <taxon>Glossata</taxon>
        <taxon>Ditrysia</taxon>
        <taxon>Papilionoidea</taxon>
        <taxon>Papilionidae</taxon>
        <taxon>Parnassiinae</taxon>
        <taxon>Parnassini</taxon>
        <taxon>Parnassius</taxon>
        <taxon>Parnassius</taxon>
    </lineage>
</organism>
<dbReference type="Proteomes" id="UP000691718">
    <property type="component" value="Unassembled WGS sequence"/>
</dbReference>
<dbReference type="OrthoDB" id="6102613at2759"/>
<dbReference type="EMBL" id="CAJQZP010001707">
    <property type="protein sequence ID" value="CAG5059885.1"/>
    <property type="molecule type" value="Genomic_DNA"/>
</dbReference>
<proteinExistence type="predicted"/>
<dbReference type="PROSITE" id="PS50157">
    <property type="entry name" value="ZINC_FINGER_C2H2_2"/>
    <property type="match status" value="1"/>
</dbReference>
<dbReference type="GO" id="GO:0008270">
    <property type="term" value="F:zinc ion binding"/>
    <property type="evidence" value="ECO:0007669"/>
    <property type="project" value="UniProtKB-KW"/>
</dbReference>
<comment type="caution">
    <text evidence="3">The sequence shown here is derived from an EMBL/GenBank/DDBJ whole genome shotgun (WGS) entry which is preliminary data.</text>
</comment>
<evidence type="ECO:0000313" key="4">
    <source>
        <dbReference type="Proteomes" id="UP000691718"/>
    </source>
</evidence>
<keyword evidence="4" id="KW-1185">Reference proteome</keyword>
<keyword evidence="1" id="KW-0862">Zinc</keyword>
<name>A0A8S3YH98_PARAO</name>
<reference evidence="3" key="1">
    <citation type="submission" date="2021-04" db="EMBL/GenBank/DDBJ databases">
        <authorList>
            <person name="Tunstrom K."/>
        </authorList>
    </citation>
    <scope>NUCLEOTIDE SEQUENCE</scope>
</reference>
<evidence type="ECO:0000259" key="2">
    <source>
        <dbReference type="PROSITE" id="PS50157"/>
    </source>
</evidence>
<feature type="domain" description="C2H2-type" evidence="2">
    <location>
        <begin position="35"/>
        <end position="66"/>
    </location>
</feature>
<accession>A0A8S3YH98</accession>
<evidence type="ECO:0000313" key="3">
    <source>
        <dbReference type="EMBL" id="CAG5059885.1"/>
    </source>
</evidence>
<keyword evidence="1" id="KW-0479">Metal-binding</keyword>
<evidence type="ECO:0000256" key="1">
    <source>
        <dbReference type="PROSITE-ProRule" id="PRU00042"/>
    </source>
</evidence>
<dbReference type="AlphaFoldDB" id="A0A8S3YH98"/>